<dbReference type="SMART" id="SM00526">
    <property type="entry name" value="H15"/>
    <property type="match status" value="1"/>
</dbReference>
<dbReference type="OrthoDB" id="1110759at2759"/>
<dbReference type="Proteomes" id="UP000507222">
    <property type="component" value="Unassembled WGS sequence"/>
</dbReference>
<keyword evidence="2" id="KW-0238">DNA-binding</keyword>
<feature type="region of interest" description="Disordered" evidence="4">
    <location>
        <begin position="396"/>
        <end position="425"/>
    </location>
</feature>
<dbReference type="GO" id="GO:0030261">
    <property type="term" value="P:chromosome condensation"/>
    <property type="evidence" value="ECO:0007669"/>
    <property type="project" value="TreeGrafter"/>
</dbReference>
<evidence type="ECO:0000313" key="9">
    <source>
        <dbReference type="Proteomes" id="UP000507245"/>
    </source>
</evidence>
<reference evidence="6 8" key="2">
    <citation type="submission" date="2020-05" db="EMBL/GenBank/DDBJ databases">
        <authorList>
            <person name="Campoy J."/>
            <person name="Schneeberger K."/>
            <person name="Spophaly S."/>
        </authorList>
    </citation>
    <scope>NUCLEOTIDE SEQUENCE [LARGE SCALE GENOMIC DNA]</scope>
    <source>
        <strain evidence="6">PruArmRojPasFocal</strain>
    </source>
</reference>
<dbReference type="Gene3D" id="1.10.10.10">
    <property type="entry name" value="Winged helix-like DNA-binding domain superfamily/Winged helix DNA-binding domain"/>
    <property type="match status" value="1"/>
</dbReference>
<dbReference type="CDD" id="cd00073">
    <property type="entry name" value="H15"/>
    <property type="match status" value="1"/>
</dbReference>
<evidence type="ECO:0000259" key="5">
    <source>
        <dbReference type="PROSITE" id="PS51504"/>
    </source>
</evidence>
<dbReference type="GO" id="GO:0006334">
    <property type="term" value="P:nucleosome assembly"/>
    <property type="evidence" value="ECO:0007669"/>
    <property type="project" value="InterPro"/>
</dbReference>
<dbReference type="GO" id="GO:0003690">
    <property type="term" value="F:double-stranded DNA binding"/>
    <property type="evidence" value="ECO:0007669"/>
    <property type="project" value="TreeGrafter"/>
</dbReference>
<dbReference type="PANTHER" id="PTHR11467">
    <property type="entry name" value="HISTONE H1"/>
    <property type="match status" value="1"/>
</dbReference>
<accession>A0A6J5UZA7</accession>
<dbReference type="InterPro" id="IPR005818">
    <property type="entry name" value="Histone_H1/H5_H15"/>
</dbReference>
<keyword evidence="9" id="KW-1185">Reference proteome</keyword>
<dbReference type="InterPro" id="IPR017956">
    <property type="entry name" value="AT_hook_DNA-bd_motif"/>
</dbReference>
<dbReference type="FunFam" id="1.10.10.10:FF:000637">
    <property type="entry name" value="Histone H1.2"/>
    <property type="match status" value="1"/>
</dbReference>
<dbReference type="InterPro" id="IPR036390">
    <property type="entry name" value="WH_DNA-bd_sf"/>
</dbReference>
<evidence type="ECO:0000256" key="2">
    <source>
        <dbReference type="ARBA" id="ARBA00023125"/>
    </source>
</evidence>
<feature type="compositionally biased region" description="Basic residues" evidence="4">
    <location>
        <begin position="270"/>
        <end position="279"/>
    </location>
</feature>
<dbReference type="GO" id="GO:0005730">
    <property type="term" value="C:nucleolus"/>
    <property type="evidence" value="ECO:0007669"/>
    <property type="project" value="TreeGrafter"/>
</dbReference>
<evidence type="ECO:0000313" key="7">
    <source>
        <dbReference type="EMBL" id="CAB4311793.1"/>
    </source>
</evidence>
<sequence>MDPPPPPYPTPHPYPPPVATTATAIVSAGPAITPLATEDQNNIATTHVAANPTPPPNPTSNHPPYAEMIYAAIAALKEKDGSSKRAIAKYIERAYSGLPTTHSALLTHHLKRLKSNGLLVMVKKSYKLPRSDASLPLPNASAAAATATTALPSAGPSRGRGRPPKTKPILDQPSLQAPIPQQPTFQQSIPILQQPNLQQPIHILQQPNLQQSIPIPIPQQPSLQEPVPVPQQPTIQQHPHFQAFPEPTIQQNSQPMLVALGLVDEPAASVKRRPGRPRKVVGAGIGQAGGGPVSAKRGRGRPPGPRLPKKRPGRPPKPKSVSAVVGPNGLVKRGRGRPSKAEPKSVFFPYATNVPIMGAFEQNNVPNVVGPQQSLPRPRGRPKKKDAAAAVRVGGLVPGKRGRPPGLPGMERPKRSTGRPVGRPKKNALVTTTEAPDSQAVANGEFKRKLEYFQFKVGQAVGALKPCLNNETEVSAIAAIQELEGLAAMDISAPFTFEAPQPPVLQS</sequence>
<comment type="subcellular location">
    <subcellularLocation>
        <location evidence="1">Nucleus</location>
    </subcellularLocation>
</comment>
<evidence type="ECO:0000256" key="3">
    <source>
        <dbReference type="ARBA" id="ARBA00023242"/>
    </source>
</evidence>
<evidence type="ECO:0000256" key="4">
    <source>
        <dbReference type="SAM" id="MobiDB-lite"/>
    </source>
</evidence>
<dbReference type="PROSITE" id="PS51504">
    <property type="entry name" value="H15"/>
    <property type="match status" value="1"/>
</dbReference>
<evidence type="ECO:0000313" key="8">
    <source>
        <dbReference type="Proteomes" id="UP000507222"/>
    </source>
</evidence>
<dbReference type="PRINTS" id="PR00929">
    <property type="entry name" value="ATHOOK"/>
</dbReference>
<dbReference type="EMBL" id="CAEKDK010000005">
    <property type="protein sequence ID" value="CAB4281382.1"/>
    <property type="molecule type" value="Genomic_DNA"/>
</dbReference>
<protein>
    <recommendedName>
        <fullName evidence="5">H15 domain-containing protein</fullName>
    </recommendedName>
</protein>
<proteinExistence type="predicted"/>
<dbReference type="AlphaFoldDB" id="A0A6J5UZA7"/>
<feature type="domain" description="H15" evidence="5">
    <location>
        <begin position="61"/>
        <end position="130"/>
    </location>
</feature>
<feature type="region of interest" description="Disordered" evidence="4">
    <location>
        <begin position="147"/>
        <end position="180"/>
    </location>
</feature>
<keyword evidence="3" id="KW-0539">Nucleus</keyword>
<reference evidence="9" key="1">
    <citation type="journal article" date="2020" name="Genome Biol.">
        <title>Gamete binning: chromosome-level and haplotype-resolved genome assembly enabled by high-throughput single-cell sequencing of gamete genomes.</title>
        <authorList>
            <person name="Campoy J.A."/>
            <person name="Sun H."/>
            <person name="Goel M."/>
            <person name="Jiao W.-B."/>
            <person name="Folz-Donahue K."/>
            <person name="Wang N."/>
            <person name="Rubio M."/>
            <person name="Liu C."/>
            <person name="Kukat C."/>
            <person name="Ruiz D."/>
            <person name="Huettel B."/>
            <person name="Schneeberger K."/>
        </authorList>
    </citation>
    <scope>NUCLEOTIDE SEQUENCE [LARGE SCALE GENOMIC DNA]</scope>
    <source>
        <strain evidence="9">cv. Rojo Pasion</strain>
    </source>
</reference>
<dbReference type="PANTHER" id="PTHR11467:SF29">
    <property type="entry name" value="OS03G0711600 PROTEIN"/>
    <property type="match status" value="1"/>
</dbReference>
<dbReference type="GO" id="GO:0045910">
    <property type="term" value="P:negative regulation of DNA recombination"/>
    <property type="evidence" value="ECO:0007669"/>
    <property type="project" value="TreeGrafter"/>
</dbReference>
<dbReference type="InterPro" id="IPR036388">
    <property type="entry name" value="WH-like_DNA-bd_sf"/>
</dbReference>
<evidence type="ECO:0000256" key="1">
    <source>
        <dbReference type="ARBA" id="ARBA00004123"/>
    </source>
</evidence>
<organism evidence="6 8">
    <name type="scientific">Prunus armeniaca</name>
    <name type="common">Apricot</name>
    <name type="synonym">Armeniaca vulgaris</name>
    <dbReference type="NCBI Taxonomy" id="36596"/>
    <lineage>
        <taxon>Eukaryota</taxon>
        <taxon>Viridiplantae</taxon>
        <taxon>Streptophyta</taxon>
        <taxon>Embryophyta</taxon>
        <taxon>Tracheophyta</taxon>
        <taxon>Spermatophyta</taxon>
        <taxon>Magnoliopsida</taxon>
        <taxon>eudicotyledons</taxon>
        <taxon>Gunneridae</taxon>
        <taxon>Pentapetalae</taxon>
        <taxon>rosids</taxon>
        <taxon>fabids</taxon>
        <taxon>Rosales</taxon>
        <taxon>Rosaceae</taxon>
        <taxon>Amygdaloideae</taxon>
        <taxon>Amygdaleae</taxon>
        <taxon>Prunus</taxon>
    </lineage>
</organism>
<name>A0A6J5UZA7_PRUAR</name>
<feature type="compositionally biased region" description="Basic residues" evidence="4">
    <location>
        <begin position="307"/>
        <end position="317"/>
    </location>
</feature>
<dbReference type="GO" id="GO:0031492">
    <property type="term" value="F:nucleosomal DNA binding"/>
    <property type="evidence" value="ECO:0007669"/>
    <property type="project" value="TreeGrafter"/>
</dbReference>
<feature type="compositionally biased region" description="Gly residues" evidence="4">
    <location>
        <begin position="283"/>
        <end position="292"/>
    </location>
</feature>
<evidence type="ECO:0000313" key="6">
    <source>
        <dbReference type="EMBL" id="CAB4281382.1"/>
    </source>
</evidence>
<dbReference type="GO" id="GO:0000786">
    <property type="term" value="C:nucleosome"/>
    <property type="evidence" value="ECO:0007669"/>
    <property type="project" value="InterPro"/>
</dbReference>
<feature type="region of interest" description="Disordered" evidence="4">
    <location>
        <begin position="268"/>
        <end position="343"/>
    </location>
</feature>
<dbReference type="Proteomes" id="UP000507245">
    <property type="component" value="Unassembled WGS sequence"/>
</dbReference>
<dbReference type="SMART" id="SM00384">
    <property type="entry name" value="AT_hook"/>
    <property type="match status" value="8"/>
</dbReference>
<gene>
    <name evidence="6" type="ORF">CURHAP_LOCUS34450</name>
    <name evidence="7" type="ORF">ORAREDHAP_LOCUS34040</name>
</gene>
<dbReference type="SUPFAM" id="SSF46785">
    <property type="entry name" value="Winged helix' DNA-binding domain"/>
    <property type="match status" value="1"/>
</dbReference>
<dbReference type="Pfam" id="PF00538">
    <property type="entry name" value="Linker_histone"/>
    <property type="match status" value="1"/>
</dbReference>
<dbReference type="EMBL" id="CAEKKB010000005">
    <property type="protein sequence ID" value="CAB4311793.1"/>
    <property type="molecule type" value="Genomic_DNA"/>
</dbReference>